<evidence type="ECO:0000256" key="3">
    <source>
        <dbReference type="ARBA" id="ARBA00022475"/>
    </source>
</evidence>
<comment type="subcellular location">
    <subcellularLocation>
        <location evidence="1">Cell membrane</location>
        <topology evidence="1">Multi-pass membrane protein</topology>
    </subcellularLocation>
</comment>
<dbReference type="InterPro" id="IPR036259">
    <property type="entry name" value="MFS_trans_sf"/>
</dbReference>
<keyword evidence="10" id="KW-1185">Reference proteome</keyword>
<dbReference type="RefSeq" id="WP_282735876.1">
    <property type="nucleotide sequence ID" value="NZ_JASCQP010000028.1"/>
</dbReference>
<evidence type="ECO:0000256" key="5">
    <source>
        <dbReference type="ARBA" id="ARBA00022989"/>
    </source>
</evidence>
<dbReference type="Proteomes" id="UP001225957">
    <property type="component" value="Unassembled WGS sequence"/>
</dbReference>
<keyword evidence="2" id="KW-0813">Transport</keyword>
<keyword evidence="6 8" id="KW-0472">Membrane</keyword>
<dbReference type="PANTHER" id="PTHR23517:SF3">
    <property type="entry name" value="INTEGRAL MEMBRANE TRANSPORT PROTEIN"/>
    <property type="match status" value="1"/>
</dbReference>
<dbReference type="PANTHER" id="PTHR23517">
    <property type="entry name" value="RESISTANCE PROTEIN MDTM, PUTATIVE-RELATED-RELATED"/>
    <property type="match status" value="1"/>
</dbReference>
<dbReference type="InterPro" id="IPR050171">
    <property type="entry name" value="MFS_Transporters"/>
</dbReference>
<reference evidence="9 10" key="1">
    <citation type="submission" date="2023-04" db="EMBL/GenBank/DDBJ databases">
        <title>Halomonas strains isolated from rhizosphere soil.</title>
        <authorList>
            <person name="Xu L."/>
            <person name="Sun J.-Q."/>
        </authorList>
    </citation>
    <scope>NUCLEOTIDE SEQUENCE [LARGE SCALE GENOMIC DNA]</scope>
    <source>
        <strain evidence="9 10">LR5S20</strain>
    </source>
</reference>
<feature type="compositionally biased region" description="Basic and acidic residues" evidence="7">
    <location>
        <begin position="161"/>
        <end position="174"/>
    </location>
</feature>
<evidence type="ECO:0000256" key="2">
    <source>
        <dbReference type="ARBA" id="ARBA00022448"/>
    </source>
</evidence>
<accession>A0ABT6V136</accession>
<feature type="transmembrane region" description="Helical" evidence="8">
    <location>
        <begin position="25"/>
        <end position="42"/>
    </location>
</feature>
<sequence length="264" mass="28827">MTPDPAQERYTHGIRENLHQFSHQLGQVFLVGLTIGMMRTVVPALAESAFGVAEGSFMMLTSFVVAFGFVKGTLNFGGLGMALLYPNLSAAVADISHPNWRSSAIGIYRFWRDLGYGIGALGFGLVAHLSGAVTGGFWFVAIAMFLSGALVMLWGEETHPRLNPAPHHDRKDRPPSPGGSPMSERPNEDRPKATPELAALIHDFMDPGSTTLRQVRELLMGDDLMVSDGGEIMYPQDRKWLVNELDELIDRHGLDAPAKEVLGD</sequence>
<comment type="caution">
    <text evidence="9">The sequence shown here is derived from an EMBL/GenBank/DDBJ whole genome shotgun (WGS) entry which is preliminary data.</text>
</comment>
<gene>
    <name evidence="9" type="ORF">QLQ83_12640</name>
</gene>
<evidence type="ECO:0000256" key="6">
    <source>
        <dbReference type="ARBA" id="ARBA00023136"/>
    </source>
</evidence>
<proteinExistence type="predicted"/>
<evidence type="ECO:0000313" key="10">
    <source>
        <dbReference type="Proteomes" id="UP001225957"/>
    </source>
</evidence>
<evidence type="ECO:0000313" key="9">
    <source>
        <dbReference type="EMBL" id="MDI5891938.1"/>
    </source>
</evidence>
<keyword evidence="5 8" id="KW-1133">Transmembrane helix</keyword>
<feature type="transmembrane region" description="Helical" evidence="8">
    <location>
        <begin position="137"/>
        <end position="155"/>
    </location>
</feature>
<evidence type="ECO:0000256" key="7">
    <source>
        <dbReference type="SAM" id="MobiDB-lite"/>
    </source>
</evidence>
<dbReference type="Pfam" id="PF07690">
    <property type="entry name" value="MFS_1"/>
    <property type="match status" value="1"/>
</dbReference>
<dbReference type="InterPro" id="IPR011701">
    <property type="entry name" value="MFS"/>
</dbReference>
<keyword evidence="4 8" id="KW-0812">Transmembrane</keyword>
<feature type="region of interest" description="Disordered" evidence="7">
    <location>
        <begin position="161"/>
        <end position="191"/>
    </location>
</feature>
<name>A0ABT6V136_9GAMM</name>
<dbReference type="SUPFAM" id="SSF103473">
    <property type="entry name" value="MFS general substrate transporter"/>
    <property type="match status" value="1"/>
</dbReference>
<organism evidence="9 10">
    <name type="scientific">Halomonas rhizosphaerae</name>
    <dbReference type="NCBI Taxonomy" id="3043296"/>
    <lineage>
        <taxon>Bacteria</taxon>
        <taxon>Pseudomonadati</taxon>
        <taxon>Pseudomonadota</taxon>
        <taxon>Gammaproteobacteria</taxon>
        <taxon>Oceanospirillales</taxon>
        <taxon>Halomonadaceae</taxon>
        <taxon>Halomonas</taxon>
    </lineage>
</organism>
<dbReference type="EMBL" id="JASCQP010000028">
    <property type="protein sequence ID" value="MDI5891938.1"/>
    <property type="molecule type" value="Genomic_DNA"/>
</dbReference>
<evidence type="ECO:0000256" key="8">
    <source>
        <dbReference type="SAM" id="Phobius"/>
    </source>
</evidence>
<feature type="transmembrane region" description="Helical" evidence="8">
    <location>
        <begin position="114"/>
        <end position="131"/>
    </location>
</feature>
<dbReference type="Gene3D" id="1.20.1250.20">
    <property type="entry name" value="MFS general substrate transporter like domains"/>
    <property type="match status" value="1"/>
</dbReference>
<protein>
    <submittedName>
        <fullName evidence="9">MFS transporter</fullName>
    </submittedName>
</protein>
<evidence type="ECO:0000256" key="4">
    <source>
        <dbReference type="ARBA" id="ARBA00022692"/>
    </source>
</evidence>
<keyword evidence="3" id="KW-1003">Cell membrane</keyword>
<evidence type="ECO:0000256" key="1">
    <source>
        <dbReference type="ARBA" id="ARBA00004651"/>
    </source>
</evidence>